<feature type="non-terminal residue" evidence="3">
    <location>
        <position position="1"/>
    </location>
</feature>
<name>A0A8S3J3G0_9BILA</name>
<keyword evidence="2" id="KW-0732">Signal</keyword>
<evidence type="ECO:0000256" key="1">
    <source>
        <dbReference type="SAM" id="MobiDB-lite"/>
    </source>
</evidence>
<feature type="signal peptide" evidence="2">
    <location>
        <begin position="1"/>
        <end position="22"/>
    </location>
</feature>
<feature type="region of interest" description="Disordered" evidence="1">
    <location>
        <begin position="28"/>
        <end position="60"/>
    </location>
</feature>
<organism evidence="3 4">
    <name type="scientific">Rotaria magnacalcarata</name>
    <dbReference type="NCBI Taxonomy" id="392030"/>
    <lineage>
        <taxon>Eukaryota</taxon>
        <taxon>Metazoa</taxon>
        <taxon>Spiralia</taxon>
        <taxon>Gnathifera</taxon>
        <taxon>Rotifera</taxon>
        <taxon>Eurotatoria</taxon>
        <taxon>Bdelloidea</taxon>
        <taxon>Philodinida</taxon>
        <taxon>Philodinidae</taxon>
        <taxon>Rotaria</taxon>
    </lineage>
</organism>
<evidence type="ECO:0000313" key="4">
    <source>
        <dbReference type="Proteomes" id="UP000676336"/>
    </source>
</evidence>
<gene>
    <name evidence="3" type="ORF">SMN809_LOCUS78055</name>
</gene>
<dbReference type="EMBL" id="CAJOBI010338891">
    <property type="protein sequence ID" value="CAF5210045.1"/>
    <property type="molecule type" value="Genomic_DNA"/>
</dbReference>
<sequence>KRTNKRKVKCILLIILFPIAQARCGRSGTKEEKNVDKAVSKRRDVVTGFSSTGPGAGGTD</sequence>
<feature type="compositionally biased region" description="Basic and acidic residues" evidence="1">
    <location>
        <begin position="28"/>
        <end position="45"/>
    </location>
</feature>
<dbReference type="AlphaFoldDB" id="A0A8S3J3G0"/>
<comment type="caution">
    <text evidence="3">The sequence shown here is derived from an EMBL/GenBank/DDBJ whole genome shotgun (WGS) entry which is preliminary data.</text>
</comment>
<dbReference type="Proteomes" id="UP000676336">
    <property type="component" value="Unassembled WGS sequence"/>
</dbReference>
<feature type="chain" id="PRO_5035773678" evidence="2">
    <location>
        <begin position="23"/>
        <end position="60"/>
    </location>
</feature>
<proteinExistence type="predicted"/>
<reference evidence="3" key="1">
    <citation type="submission" date="2021-02" db="EMBL/GenBank/DDBJ databases">
        <authorList>
            <person name="Nowell W R."/>
        </authorList>
    </citation>
    <scope>NUCLEOTIDE SEQUENCE</scope>
</reference>
<evidence type="ECO:0000256" key="2">
    <source>
        <dbReference type="SAM" id="SignalP"/>
    </source>
</evidence>
<evidence type="ECO:0000313" key="3">
    <source>
        <dbReference type="EMBL" id="CAF5210045.1"/>
    </source>
</evidence>
<protein>
    <submittedName>
        <fullName evidence="3">Uncharacterized protein</fullName>
    </submittedName>
</protein>
<accession>A0A8S3J3G0</accession>